<dbReference type="InterPro" id="IPR045739">
    <property type="entry name" value="ACT_dom_pair"/>
</dbReference>
<keyword evidence="3" id="KW-1185">Reference proteome</keyword>
<dbReference type="InterPro" id="IPR002912">
    <property type="entry name" value="ACT_dom"/>
</dbReference>
<name>A0A328UKZ3_9FIRM</name>
<dbReference type="SUPFAM" id="SSF55021">
    <property type="entry name" value="ACT-like"/>
    <property type="match status" value="2"/>
</dbReference>
<dbReference type="PANTHER" id="PTHR40099">
    <property type="entry name" value="ACETOLACTATE SYNTHASE, SMALL SUBUNIT"/>
    <property type="match status" value="1"/>
</dbReference>
<evidence type="ECO:0000259" key="1">
    <source>
        <dbReference type="PROSITE" id="PS51671"/>
    </source>
</evidence>
<feature type="domain" description="ACT" evidence="1">
    <location>
        <begin position="71"/>
        <end position="143"/>
    </location>
</feature>
<sequence length="143" mass="15589">MHIQQISVFVENKPGRMAEITETISAAAVDIRAISIADTSDFGILRVIVNQPEKAAEVLRAAGFTVSITSVIAIGIDDAVGEFSRAMRLLADNRITVEYMYAFVSKEHGKASIILRVDDDDHAAQVLAQHGISILSDKEVYNM</sequence>
<accession>A0A328UKZ3</accession>
<gene>
    <name evidence="2" type="ORF">DPQ25_04045</name>
</gene>
<dbReference type="PROSITE" id="PS51671">
    <property type="entry name" value="ACT"/>
    <property type="match status" value="1"/>
</dbReference>
<evidence type="ECO:0000313" key="3">
    <source>
        <dbReference type="Proteomes" id="UP000249377"/>
    </source>
</evidence>
<dbReference type="CDD" id="cd04882">
    <property type="entry name" value="ACT_Bt0572_2"/>
    <property type="match status" value="1"/>
</dbReference>
<comment type="caution">
    <text evidence="2">The sequence shown here is derived from an EMBL/GenBank/DDBJ whole genome shotgun (WGS) entry which is preliminary data.</text>
</comment>
<dbReference type="EMBL" id="QLYR01000001">
    <property type="protein sequence ID" value="RAQ30664.1"/>
    <property type="molecule type" value="Genomic_DNA"/>
</dbReference>
<evidence type="ECO:0000313" key="2">
    <source>
        <dbReference type="EMBL" id="RAQ30664.1"/>
    </source>
</evidence>
<dbReference type="Gene3D" id="3.30.2130.10">
    <property type="entry name" value="VC0802-like"/>
    <property type="match status" value="1"/>
</dbReference>
<dbReference type="InterPro" id="IPR045865">
    <property type="entry name" value="ACT-like_dom_sf"/>
</dbReference>
<reference evidence="2 3" key="1">
    <citation type="submission" date="2018-06" db="EMBL/GenBank/DDBJ databases">
        <title>Noncontiguous genome sequence of Ruminococcaceae bacterium ASD2818.</title>
        <authorList>
            <person name="Chaplin A.V."/>
            <person name="Sokolova S.R."/>
            <person name="Kochetkova T.O."/>
            <person name="Goltsov A.Y."/>
            <person name="Trofimov D.Y."/>
            <person name="Efimov B.A."/>
        </authorList>
    </citation>
    <scope>NUCLEOTIDE SEQUENCE [LARGE SCALE GENOMIC DNA]</scope>
    <source>
        <strain evidence="2 3">ASD2818</strain>
    </source>
</reference>
<organism evidence="2 3">
    <name type="scientific">Hydrogeniiclostridium mannosilyticum</name>
    <dbReference type="NCBI Taxonomy" id="2764322"/>
    <lineage>
        <taxon>Bacteria</taxon>
        <taxon>Bacillati</taxon>
        <taxon>Bacillota</taxon>
        <taxon>Clostridia</taxon>
        <taxon>Eubacteriales</taxon>
        <taxon>Acutalibacteraceae</taxon>
        <taxon>Hydrogeniiclostridium</taxon>
    </lineage>
</organism>
<dbReference type="PANTHER" id="PTHR40099:SF1">
    <property type="entry name" value="ACETOLACTATE SYNTHASE, SMALL SUBUNIT"/>
    <property type="match status" value="1"/>
</dbReference>
<dbReference type="AlphaFoldDB" id="A0A328UKZ3"/>
<dbReference type="CDD" id="cd04908">
    <property type="entry name" value="ACT_Bt0572_1"/>
    <property type="match status" value="1"/>
</dbReference>
<dbReference type="Pfam" id="PF19571">
    <property type="entry name" value="ACT_8"/>
    <property type="match status" value="1"/>
</dbReference>
<proteinExistence type="predicted"/>
<dbReference type="Proteomes" id="UP000249377">
    <property type="component" value="Unassembled WGS sequence"/>
</dbReference>
<dbReference type="RefSeq" id="WP_112331859.1">
    <property type="nucleotide sequence ID" value="NZ_JADPHD010000004.1"/>
</dbReference>
<protein>
    <submittedName>
        <fullName evidence="2">Acetolactate synthase</fullName>
    </submittedName>
</protein>